<dbReference type="SUPFAM" id="SSF53474">
    <property type="entry name" value="alpha/beta-Hydrolases"/>
    <property type="match status" value="1"/>
</dbReference>
<dbReference type="GO" id="GO:0050526">
    <property type="term" value="F:poly(3-hydroxybutyrate) depolymerase activity"/>
    <property type="evidence" value="ECO:0007669"/>
    <property type="project" value="UniProtKB-EC"/>
</dbReference>
<keyword evidence="2" id="KW-0378">Hydrolase</keyword>
<dbReference type="PANTHER" id="PTHR36837:SF4">
    <property type="entry name" value="BLR0908 PROTEIN"/>
    <property type="match status" value="1"/>
</dbReference>
<dbReference type="InterPro" id="IPR051321">
    <property type="entry name" value="PHA/PHB_synthase"/>
</dbReference>
<dbReference type="AlphaFoldDB" id="W6RAN0"/>
<dbReference type="KEGG" id="rhl:LPU83_0017"/>
<dbReference type="NCBIfam" id="TIGR01849">
    <property type="entry name" value="PHB_depoly_PhaZ"/>
    <property type="match status" value="1"/>
</dbReference>
<accession>W6RAN0</accession>
<dbReference type="EMBL" id="HG916852">
    <property type="protein sequence ID" value="CDM55708.1"/>
    <property type="molecule type" value="Genomic_DNA"/>
</dbReference>
<evidence type="ECO:0000259" key="1">
    <source>
        <dbReference type="Pfam" id="PF06850"/>
    </source>
</evidence>
<dbReference type="Pfam" id="PF06850">
    <property type="entry name" value="PHB_depo_C"/>
    <property type="match status" value="1"/>
</dbReference>
<feature type="domain" description="PHB de-polymerase C-terminal" evidence="1">
    <location>
        <begin position="206"/>
        <end position="407"/>
    </location>
</feature>
<dbReference type="PIRSF" id="PIRSF020818">
    <property type="entry name" value="PHB_depoly_PhaZ"/>
    <property type="match status" value="1"/>
</dbReference>
<sequence length="425" mass="47994">MFYQLYELNHAALAPYRAFADIMRMVYANPLNPISQTPWGRTMAASLEMFERTTRRYGKPSFDLNDTVIGDRKVAVREEIVWSRAFCNLLHFARNVPSGHATDPRILIVAPMSGHYATLLRGTVEALLPSADIYITDWIDARMVPMTEGTFDFDDYVDYVIEMLRFLGPDTHVIAVCQPSVPVLAAAAVMEAENDPFSPSSMTLMGGPIDTRINPTAVNQLAKERSLEWFADNVIMNVPWPQPGFMRPVYPGFLQLSGFMSMNLDRHVIAHKEFFMHLVKNDGEPAEKHRDFYDEYLAVMDLTAEFYLQTVDQVFIKHALPKGELFHRGKLVDPAAIRNVALLTVEGENDDISGVGQTKAAQTICVNIPENMRMHYLQPDVGHYGVFNGSRFRREIAPRIVNFVREHARTGKPVVKRVIKGGKSG</sequence>
<dbReference type="InterPro" id="IPR009656">
    <property type="entry name" value="PHB_depo_C"/>
</dbReference>
<dbReference type="InterPro" id="IPR029058">
    <property type="entry name" value="AB_hydrolase_fold"/>
</dbReference>
<name>W6RAN0_9HYPH</name>
<dbReference type="EC" id="3.1.1.75" evidence="2"/>
<dbReference type="InterPro" id="IPR010915">
    <property type="entry name" value="PHB_depoly_PhaZ"/>
</dbReference>
<dbReference type="PANTHER" id="PTHR36837">
    <property type="entry name" value="POLY(3-HYDROXYALKANOATE) POLYMERASE SUBUNIT PHAC"/>
    <property type="match status" value="1"/>
</dbReference>
<dbReference type="RefSeq" id="WP_024313196.1">
    <property type="nucleotide sequence ID" value="NZ_ATTO01000003.1"/>
</dbReference>
<organism evidence="2 3">
    <name type="scientific">Rhizobium favelukesii</name>
    <dbReference type="NCBI Taxonomy" id="348824"/>
    <lineage>
        <taxon>Bacteria</taxon>
        <taxon>Pseudomonadati</taxon>
        <taxon>Pseudomonadota</taxon>
        <taxon>Alphaproteobacteria</taxon>
        <taxon>Hyphomicrobiales</taxon>
        <taxon>Rhizobiaceae</taxon>
        <taxon>Rhizobium/Agrobacterium group</taxon>
        <taxon>Rhizobium</taxon>
    </lineage>
</organism>
<dbReference type="HOGENOM" id="CLU_017495_0_0_5"/>
<protein>
    <submittedName>
        <fullName evidence="2">Poly(3-hydroxybutyrate) depolymerase</fullName>
        <ecNumber evidence="2">3.1.1.75</ecNumber>
    </submittedName>
</protein>
<keyword evidence="3" id="KW-1185">Reference proteome</keyword>
<dbReference type="Proteomes" id="UP000019443">
    <property type="component" value="Chromosome"/>
</dbReference>
<gene>
    <name evidence="2" type="ORF">LPU83_0017</name>
</gene>
<dbReference type="eggNOG" id="COG4553">
    <property type="taxonomic scope" value="Bacteria"/>
</dbReference>
<dbReference type="PATRIC" id="fig|348824.6.peg.17"/>
<evidence type="ECO:0000313" key="2">
    <source>
        <dbReference type="EMBL" id="CDM55708.1"/>
    </source>
</evidence>
<reference evidence="2" key="1">
    <citation type="submission" date="2013-11" db="EMBL/GenBank/DDBJ databases">
        <title>Draft genome sequence of the broad-host-range Rhizobium sp. LPU83 strain, a member of the low-genetic diversity Oregon-like Rhizobium sp. group.</title>
        <authorList>
            <person name="Wibberg D."/>
            <person name="Puehler A."/>
            <person name="Schlueter A."/>
        </authorList>
    </citation>
    <scope>NUCLEOTIDE SEQUENCE [LARGE SCALE GENOMIC DNA]</scope>
    <source>
        <strain evidence="2">LPU83</strain>
    </source>
</reference>
<proteinExistence type="predicted"/>
<evidence type="ECO:0000313" key="3">
    <source>
        <dbReference type="Proteomes" id="UP000019443"/>
    </source>
</evidence>